<organism evidence="1 2">
    <name type="scientific">Symbiodinium necroappetens</name>
    <dbReference type="NCBI Taxonomy" id="1628268"/>
    <lineage>
        <taxon>Eukaryota</taxon>
        <taxon>Sar</taxon>
        <taxon>Alveolata</taxon>
        <taxon>Dinophyceae</taxon>
        <taxon>Suessiales</taxon>
        <taxon>Symbiodiniaceae</taxon>
        <taxon>Symbiodinium</taxon>
    </lineage>
</organism>
<reference evidence="1" key="1">
    <citation type="submission" date="2021-02" db="EMBL/GenBank/DDBJ databases">
        <authorList>
            <person name="Dougan E. K."/>
            <person name="Rhodes N."/>
            <person name="Thang M."/>
            <person name="Chan C."/>
        </authorList>
    </citation>
    <scope>NUCLEOTIDE SEQUENCE</scope>
</reference>
<protein>
    <submittedName>
        <fullName evidence="1">Uncharacterized protein</fullName>
    </submittedName>
</protein>
<keyword evidence="2" id="KW-1185">Reference proteome</keyword>
<gene>
    <name evidence="1" type="ORF">SNEC2469_LOCUS33850</name>
</gene>
<comment type="caution">
    <text evidence="1">The sequence shown here is derived from an EMBL/GenBank/DDBJ whole genome shotgun (WGS) entry which is preliminary data.</text>
</comment>
<dbReference type="EMBL" id="CAJNJA010091049">
    <property type="protein sequence ID" value="CAE7940335.1"/>
    <property type="molecule type" value="Genomic_DNA"/>
</dbReference>
<name>A0A813C5Y9_9DINO</name>
<evidence type="ECO:0000313" key="1">
    <source>
        <dbReference type="EMBL" id="CAE7940335.1"/>
    </source>
</evidence>
<dbReference type="AlphaFoldDB" id="A0A813C5Y9"/>
<proteinExistence type="predicted"/>
<sequence length="135" mass="13675">DLLAGDSFFVTDNGVKSDGTFALLGEGVLRYTASSAVPAGTVLSYTGVGGDWTNESGSLNFPGAGDQAIVFNGTVDSPTFLCALQTVHDFWFSDATSPLASALPPGLTAGSSNAIAAGCGRSCSPDGFDAWLDLE</sequence>
<dbReference type="Proteomes" id="UP000601435">
    <property type="component" value="Unassembled WGS sequence"/>
</dbReference>
<feature type="non-terminal residue" evidence="1">
    <location>
        <position position="1"/>
    </location>
</feature>
<accession>A0A813C5Y9</accession>
<evidence type="ECO:0000313" key="2">
    <source>
        <dbReference type="Proteomes" id="UP000601435"/>
    </source>
</evidence>